<feature type="signal peptide" evidence="1">
    <location>
        <begin position="1"/>
        <end position="18"/>
    </location>
</feature>
<comment type="caution">
    <text evidence="2">The sequence shown here is derived from an EMBL/GenBank/DDBJ whole genome shotgun (WGS) entry which is preliminary data.</text>
</comment>
<keyword evidence="1" id="KW-0732">Signal</keyword>
<gene>
    <name evidence="2" type="ORF">GU927_016255</name>
</gene>
<organism evidence="2 3">
    <name type="scientific">Paragemmobacter amnigenus</name>
    <dbReference type="NCBI Taxonomy" id="2852097"/>
    <lineage>
        <taxon>Bacteria</taxon>
        <taxon>Pseudomonadati</taxon>
        <taxon>Pseudomonadota</taxon>
        <taxon>Alphaproteobacteria</taxon>
        <taxon>Rhodobacterales</taxon>
        <taxon>Paracoccaceae</taxon>
        <taxon>Paragemmobacter</taxon>
    </lineage>
</organism>
<protein>
    <submittedName>
        <fullName evidence="2">DUF2155 domain-containing protein</fullName>
    </submittedName>
</protein>
<evidence type="ECO:0000313" key="3">
    <source>
        <dbReference type="Proteomes" id="UP000731907"/>
    </source>
</evidence>
<dbReference type="EMBL" id="JAAATX020000012">
    <property type="protein sequence ID" value="MBU9699400.1"/>
    <property type="molecule type" value="Genomic_DNA"/>
</dbReference>
<evidence type="ECO:0000256" key="1">
    <source>
        <dbReference type="SAM" id="SignalP"/>
    </source>
</evidence>
<proteinExistence type="predicted"/>
<name>A0ABS6J776_9RHOB</name>
<keyword evidence="3" id="KW-1185">Reference proteome</keyword>
<dbReference type="RefSeq" id="WP_161763519.1">
    <property type="nucleotide sequence ID" value="NZ_JAAATX020000012.1"/>
</dbReference>
<dbReference type="Pfam" id="PF09923">
    <property type="entry name" value="DUF2155"/>
    <property type="match status" value="1"/>
</dbReference>
<evidence type="ECO:0000313" key="2">
    <source>
        <dbReference type="EMBL" id="MBU9699400.1"/>
    </source>
</evidence>
<accession>A0ABS6J776</accession>
<dbReference type="InterPro" id="IPR019225">
    <property type="entry name" value="DUF2155"/>
</dbReference>
<feature type="chain" id="PRO_5046229418" evidence="1">
    <location>
        <begin position="19"/>
        <end position="135"/>
    </location>
</feature>
<reference evidence="2 3" key="1">
    <citation type="submission" date="2021-06" db="EMBL/GenBank/DDBJ databases">
        <title>Rhodobacteraceae bacterium strain HSP-20.</title>
        <authorList>
            <person name="Chen W.-M."/>
        </authorList>
    </citation>
    <scope>NUCLEOTIDE SEQUENCE [LARGE SCALE GENOMIC DNA]</scope>
    <source>
        <strain evidence="2 3">HSP-20</strain>
    </source>
</reference>
<dbReference type="Proteomes" id="UP000731907">
    <property type="component" value="Unassembled WGS sequence"/>
</dbReference>
<sequence length="135" mass="14165">MIRAGLVLALLAAGPAGAQGFADADAGILRWLDKLTGETADIELTTGQEAVSGRLSIRLDACRYPADNPASDAEAHLTIRDASVADPVFQGWMIASSPALSALDHPRYDVWVLRCVTPEPVPAPEEPATSEGEGE</sequence>